<sequence length="74" mass="8786">MDARRWFTWIVCGLTKIQGHSPGEKKDMKTKKVMRRNRKISQMWRGAWRSCSMEQVIQLKNHSSKQQVMIPIAL</sequence>
<dbReference type="Proteomes" id="UP000324222">
    <property type="component" value="Unassembled WGS sequence"/>
</dbReference>
<gene>
    <name evidence="1" type="ORF">E2C01_045390</name>
</gene>
<dbReference type="AlphaFoldDB" id="A0A5B7FY80"/>
<organism evidence="1 2">
    <name type="scientific">Portunus trituberculatus</name>
    <name type="common">Swimming crab</name>
    <name type="synonym">Neptunus trituberculatus</name>
    <dbReference type="NCBI Taxonomy" id="210409"/>
    <lineage>
        <taxon>Eukaryota</taxon>
        <taxon>Metazoa</taxon>
        <taxon>Ecdysozoa</taxon>
        <taxon>Arthropoda</taxon>
        <taxon>Crustacea</taxon>
        <taxon>Multicrustacea</taxon>
        <taxon>Malacostraca</taxon>
        <taxon>Eumalacostraca</taxon>
        <taxon>Eucarida</taxon>
        <taxon>Decapoda</taxon>
        <taxon>Pleocyemata</taxon>
        <taxon>Brachyura</taxon>
        <taxon>Eubrachyura</taxon>
        <taxon>Portunoidea</taxon>
        <taxon>Portunidae</taxon>
        <taxon>Portuninae</taxon>
        <taxon>Portunus</taxon>
    </lineage>
</organism>
<proteinExistence type="predicted"/>
<evidence type="ECO:0000313" key="1">
    <source>
        <dbReference type="EMBL" id="MPC51542.1"/>
    </source>
</evidence>
<protein>
    <submittedName>
        <fullName evidence="1">Uncharacterized protein</fullName>
    </submittedName>
</protein>
<name>A0A5B7FY80_PORTR</name>
<keyword evidence="2" id="KW-1185">Reference proteome</keyword>
<reference evidence="1 2" key="1">
    <citation type="submission" date="2019-05" db="EMBL/GenBank/DDBJ databases">
        <title>Another draft genome of Portunus trituberculatus and its Hox gene families provides insights of decapod evolution.</title>
        <authorList>
            <person name="Jeong J.-H."/>
            <person name="Song I."/>
            <person name="Kim S."/>
            <person name="Choi T."/>
            <person name="Kim D."/>
            <person name="Ryu S."/>
            <person name="Kim W."/>
        </authorList>
    </citation>
    <scope>NUCLEOTIDE SEQUENCE [LARGE SCALE GENOMIC DNA]</scope>
    <source>
        <tissue evidence="1">Muscle</tissue>
    </source>
</reference>
<comment type="caution">
    <text evidence="1">The sequence shown here is derived from an EMBL/GenBank/DDBJ whole genome shotgun (WGS) entry which is preliminary data.</text>
</comment>
<accession>A0A5B7FY80</accession>
<dbReference type="EMBL" id="VSRR010010244">
    <property type="protein sequence ID" value="MPC51542.1"/>
    <property type="molecule type" value="Genomic_DNA"/>
</dbReference>
<evidence type="ECO:0000313" key="2">
    <source>
        <dbReference type="Proteomes" id="UP000324222"/>
    </source>
</evidence>